<sequence length="117" mass="12793">MSGKTPIFFIGATGFIGGAVLQAILAHPKANTFEITALVRAEAKAKALESTLGIKTVIGSLQDYALLTENAENAHVVFQIADHQQNCENRGQACKYCPERPFLPWYVRAPKTTQKMD</sequence>
<dbReference type="PANTHER" id="PTHR48079:SF6">
    <property type="entry name" value="NAD(P)-BINDING DOMAIN-CONTAINING PROTEIN-RELATED"/>
    <property type="match status" value="1"/>
</dbReference>
<dbReference type="AlphaFoldDB" id="A0A5K1JYM3"/>
<dbReference type="InterPro" id="IPR051783">
    <property type="entry name" value="NAD(P)-dependent_oxidoreduct"/>
</dbReference>
<name>A0A5K1JYM3_9APHY</name>
<dbReference type="InterPro" id="IPR016040">
    <property type="entry name" value="NAD(P)-bd_dom"/>
</dbReference>
<dbReference type="GO" id="GO:0004029">
    <property type="term" value="F:aldehyde dehydrogenase (NAD+) activity"/>
    <property type="evidence" value="ECO:0007669"/>
    <property type="project" value="TreeGrafter"/>
</dbReference>
<dbReference type="EMBL" id="LR725635">
    <property type="protein sequence ID" value="VWO96435.1"/>
    <property type="molecule type" value="Genomic_DNA"/>
</dbReference>
<accession>A0A5K1JYM3</accession>
<dbReference type="SUPFAM" id="SSF51735">
    <property type="entry name" value="NAD(P)-binding Rossmann-fold domains"/>
    <property type="match status" value="1"/>
</dbReference>
<reference evidence="3" key="1">
    <citation type="submission" date="2019-10" db="EMBL/GenBank/DDBJ databases">
        <authorList>
            <person name="Nor Muhammad N."/>
        </authorList>
    </citation>
    <scope>NUCLEOTIDE SEQUENCE</scope>
</reference>
<keyword evidence="1" id="KW-1133">Transmembrane helix</keyword>
<dbReference type="Gene3D" id="3.40.50.720">
    <property type="entry name" value="NAD(P)-binding Rossmann-like Domain"/>
    <property type="match status" value="1"/>
</dbReference>
<dbReference type="InterPro" id="IPR036291">
    <property type="entry name" value="NAD(P)-bd_dom_sf"/>
</dbReference>
<evidence type="ECO:0000313" key="3">
    <source>
        <dbReference type="EMBL" id="VWO96435.1"/>
    </source>
</evidence>
<feature type="transmembrane region" description="Helical" evidence="1">
    <location>
        <begin position="6"/>
        <end position="25"/>
    </location>
</feature>
<keyword evidence="1" id="KW-0812">Transmembrane</keyword>
<evidence type="ECO:0000256" key="1">
    <source>
        <dbReference type="SAM" id="Phobius"/>
    </source>
</evidence>
<dbReference type="Pfam" id="PF13460">
    <property type="entry name" value="NAD_binding_10"/>
    <property type="match status" value="1"/>
</dbReference>
<organism evidence="3">
    <name type="scientific">Ganoderma boninense</name>
    <dbReference type="NCBI Taxonomy" id="34458"/>
    <lineage>
        <taxon>Eukaryota</taxon>
        <taxon>Fungi</taxon>
        <taxon>Dikarya</taxon>
        <taxon>Basidiomycota</taxon>
        <taxon>Agaricomycotina</taxon>
        <taxon>Agaricomycetes</taxon>
        <taxon>Polyporales</taxon>
        <taxon>Polyporaceae</taxon>
        <taxon>Ganoderma</taxon>
    </lineage>
</organism>
<gene>
    <name evidence="3" type="primary">G8DNT1</name>
</gene>
<dbReference type="PANTHER" id="PTHR48079">
    <property type="entry name" value="PROTEIN YEEZ"/>
    <property type="match status" value="1"/>
</dbReference>
<evidence type="ECO:0000259" key="2">
    <source>
        <dbReference type="Pfam" id="PF13460"/>
    </source>
</evidence>
<proteinExistence type="predicted"/>
<keyword evidence="1" id="KW-0472">Membrane</keyword>
<protein>
    <submittedName>
        <fullName evidence="3">Alpha-aminoadipate reductase</fullName>
    </submittedName>
</protein>
<feature type="domain" description="NAD(P)-binding" evidence="2">
    <location>
        <begin position="11"/>
        <end position="86"/>
    </location>
</feature>
<dbReference type="GO" id="GO:0005737">
    <property type="term" value="C:cytoplasm"/>
    <property type="evidence" value="ECO:0007669"/>
    <property type="project" value="TreeGrafter"/>
</dbReference>